<evidence type="ECO:0000256" key="1">
    <source>
        <dbReference type="SAM" id="MobiDB-lite"/>
    </source>
</evidence>
<gene>
    <name evidence="2" type="ORF">AT728_33130</name>
</gene>
<feature type="region of interest" description="Disordered" evidence="1">
    <location>
        <begin position="258"/>
        <end position="277"/>
    </location>
</feature>
<sequence length="968" mass="107391">MDYDLNRLGEREFEHLTQALAIKVLGPGVEAFGDGADGGREATFEGRVDFPDPDPDGLWEGYGVIQAKFRYRPTDPGSNTTWLKGHLKDEFEKWLDPSSGRGRRPDYFLAVSNVVLSPYPGSGGIDSVNALIEEYAPRLGLKGYRVWHYDQLCRLLDGSPEVAQRYYGLITPGDVLARLHDYIRGIDDGVQDALSSHVAKELLAEQWVRLGQAGDNDDQRLRLDRVAVDLPARLDREGPEVQSAAYVIARGNQVLRPSLRAQDDTDSSDATSPSDRLVLLGGPGQGKTTLAQLICQIYRVALLADFPERSLPPEVRSLCGEFTCGFLGSAGLELPVARRWPFHIRLDQYADRFVADSNMTILRYIARKVSQRAPATVTEQQLLGWLSQWPWLLVLDGLDEVADQQLREELLRHIKDFQVDAARCDADLLTIATTRPQGYGDEFDPDQYEYLSLCPLEEDQAVKYAERLAGARHASDPDKQEQVLGRIRKAAKEQRTSRLMRSPLQISIMSLLLERRPTAPQHRYDLFRGYYETLFAREVAKATGSAILLEHHKTHVDALQEAVGLVLHVRSEQRGDAEAALSDKELRQLATRILRQEEYEADQADILSGKLVSLATQRLVLLTPIPAGGIGFEIRSLQEFMAARALVSASDIEVIANLVTLVPSAHWRNTWLLAAGRIFSERAHLRGDVLSQMRSADVSDALSRAITPAAHLAVDLLGEQIAETSPRYQTLLVQHAVELLRKTPGRHLVPLADVLAVVMAQNPTASEVVEAEITDALASAGTATLSVLIVCATWATSTGTLAGKAKSWLRQGVANLRTAGQERQQAVAGLPVNFRLSAFREYEPQEQSSEPVALTAVLDPLLSEKDLDQRERQLTRKAVEVLAEAGIWRQETGSGRVIKVDHRHLPDLSLLDAPFEDQQVMKTLIGVVDALGLEHWPIASLLRRVLGLWLERRPVGQRISMPIISDHG</sequence>
<name>A0A0W7WS54_9ACTN</name>
<dbReference type="EMBL" id="LOCL01000078">
    <property type="protein sequence ID" value="KUF13304.1"/>
    <property type="molecule type" value="Genomic_DNA"/>
</dbReference>
<protein>
    <recommendedName>
        <fullName evidence="4">NACHT domain-containing protein</fullName>
    </recommendedName>
</protein>
<reference evidence="2 3" key="1">
    <citation type="submission" date="2015-12" db="EMBL/GenBank/DDBJ databases">
        <title>Draft genome sequence of Streptomyces silvensis ATCC 53525, a producer of novel hormone antagonists.</title>
        <authorList>
            <person name="Johnston C.W."/>
            <person name="Li Y."/>
            <person name="Magarvey N.A."/>
        </authorList>
    </citation>
    <scope>NUCLEOTIDE SEQUENCE [LARGE SCALE GENOMIC DNA]</scope>
    <source>
        <strain evidence="2 3">ATCC 53525</strain>
    </source>
</reference>
<evidence type="ECO:0000313" key="3">
    <source>
        <dbReference type="Proteomes" id="UP000054804"/>
    </source>
</evidence>
<dbReference type="Gene3D" id="3.40.50.300">
    <property type="entry name" value="P-loop containing nucleotide triphosphate hydrolases"/>
    <property type="match status" value="1"/>
</dbReference>
<evidence type="ECO:0008006" key="4">
    <source>
        <dbReference type="Google" id="ProtNLM"/>
    </source>
</evidence>
<dbReference type="InterPro" id="IPR027417">
    <property type="entry name" value="P-loop_NTPase"/>
</dbReference>
<accession>A0A0W7WS54</accession>
<organism evidence="2 3">
    <name type="scientific">Streptomyces silvensis</name>
    <dbReference type="NCBI Taxonomy" id="1765722"/>
    <lineage>
        <taxon>Bacteria</taxon>
        <taxon>Bacillati</taxon>
        <taxon>Actinomycetota</taxon>
        <taxon>Actinomycetes</taxon>
        <taxon>Kitasatosporales</taxon>
        <taxon>Streptomycetaceae</taxon>
        <taxon>Streptomyces</taxon>
    </lineage>
</organism>
<comment type="caution">
    <text evidence="2">The sequence shown here is derived from an EMBL/GenBank/DDBJ whole genome shotgun (WGS) entry which is preliminary data.</text>
</comment>
<dbReference type="Proteomes" id="UP000054804">
    <property type="component" value="Unassembled WGS sequence"/>
</dbReference>
<dbReference type="AlphaFoldDB" id="A0A0W7WS54"/>
<proteinExistence type="predicted"/>
<evidence type="ECO:0000313" key="2">
    <source>
        <dbReference type="EMBL" id="KUF13304.1"/>
    </source>
</evidence>
<dbReference type="OrthoDB" id="5379188at2"/>
<dbReference type="SUPFAM" id="SSF52540">
    <property type="entry name" value="P-loop containing nucleoside triphosphate hydrolases"/>
    <property type="match status" value="1"/>
</dbReference>
<keyword evidence="3" id="KW-1185">Reference proteome</keyword>
<dbReference type="RefSeq" id="WP_058852359.1">
    <property type="nucleotide sequence ID" value="NZ_LOCL01000078.1"/>
</dbReference>